<proteinExistence type="predicted"/>
<comment type="caution">
    <text evidence="3">The sequence shown here is derived from an EMBL/GenBank/DDBJ whole genome shotgun (WGS) entry which is preliminary data.</text>
</comment>
<reference evidence="3 4" key="3">
    <citation type="submission" date="2019-11" db="EMBL/GenBank/DDBJ databases">
        <title>A de novo genome assembly of a pear dwarfing rootstock.</title>
        <authorList>
            <person name="Wang F."/>
            <person name="Wang J."/>
            <person name="Li S."/>
            <person name="Zhang Y."/>
            <person name="Fang M."/>
            <person name="Ma L."/>
            <person name="Zhao Y."/>
            <person name="Jiang S."/>
        </authorList>
    </citation>
    <scope>NUCLEOTIDE SEQUENCE [LARGE SCALE GENOMIC DNA]</scope>
    <source>
        <strain evidence="3">S2</strain>
        <tissue evidence="3">Leaf</tissue>
    </source>
</reference>
<protein>
    <recommendedName>
        <fullName evidence="2">WRKY19-like zinc finger domain-containing protein</fullName>
    </recommendedName>
</protein>
<dbReference type="AlphaFoldDB" id="A0A5N5HY53"/>
<feature type="domain" description="WRKY19-like zinc finger" evidence="2">
    <location>
        <begin position="282"/>
        <end position="306"/>
    </location>
</feature>
<feature type="domain" description="WRKY19-like zinc finger" evidence="2">
    <location>
        <begin position="357"/>
        <end position="381"/>
    </location>
</feature>
<feature type="domain" description="WRKY19-like zinc finger" evidence="2">
    <location>
        <begin position="307"/>
        <end position="331"/>
    </location>
</feature>
<dbReference type="Proteomes" id="UP000327157">
    <property type="component" value="Chromosome 6"/>
</dbReference>
<feature type="domain" description="WRKY19-like zinc finger" evidence="2">
    <location>
        <begin position="332"/>
        <end position="356"/>
    </location>
</feature>
<sequence length="636" mass="66019">MDNRLQSLGFAANVSSNAFRILGNSMEVGGAGGEYSTDTILRLNSPGFSMAHMPSSKGIKRKWSSVGSLTQHVGSSLALGLGRSTSSSDSKGSSATACTTMSSAKETDEESSMDFELDFALHLGNERVPSPRKPAKSALELMPKVDLELSLSTGLSESEITCVNPSSTSALSGRELPLDAGGAQNVDEGATSFPWKRRFAVQPLQTSFNPGASLLFNEVSQKKQQSQRSSNSKTCQVEGCGKGARGASGRCISHGGGRRCQRSGCHKGAEGRTVYCKAHGGGRRCEFLGCTKSAEGRTDFCIAHGGGRRCSEEGCTRAARGKSGLCIRHGGGKRCQRENCTKSAEGLSGLCISHGGGRRCQAVGCTKGAQGSTMYCKAHGGGKRCTAPGCTKGAEGSTPYCKGHGGGKRCAFEGGGHCTKSVHGGTNFCVAHGGGKRCAMPECTKSARGRTDYCVRHGGGKRCKSEGCGKSAQGSTDFCKAHGGGKRCSWGHPGSVYGVQASAPCNSFARGKTGLCALHSGLVQDKRVHGGITLGPMVQDPKLGKSEKMKEVVIADDMNVDVMNIVSGIRTSATGTYSDLKHGGQSSVPTLVPEGRVHGGSLMALLVGGSSDANTNSMGSNSSGPKKSYMMHQNWM</sequence>
<feature type="compositionally biased region" description="Low complexity" evidence="1">
    <location>
        <begin position="222"/>
        <end position="233"/>
    </location>
</feature>
<feature type="compositionally biased region" description="Low complexity" evidence="1">
    <location>
        <begin position="84"/>
        <end position="104"/>
    </location>
</feature>
<evidence type="ECO:0000259" key="2">
    <source>
        <dbReference type="Pfam" id="PF24906"/>
    </source>
</evidence>
<dbReference type="EMBL" id="SMOL01000120">
    <property type="protein sequence ID" value="KAB2632846.1"/>
    <property type="molecule type" value="Genomic_DNA"/>
</dbReference>
<feature type="region of interest" description="Disordered" evidence="1">
    <location>
        <begin position="219"/>
        <end position="246"/>
    </location>
</feature>
<evidence type="ECO:0000313" key="4">
    <source>
        <dbReference type="Proteomes" id="UP000327157"/>
    </source>
</evidence>
<keyword evidence="4" id="KW-1185">Reference proteome</keyword>
<feature type="region of interest" description="Disordered" evidence="1">
    <location>
        <begin position="612"/>
        <end position="636"/>
    </location>
</feature>
<dbReference type="PANTHER" id="PTHR31827:SF40">
    <property type="entry name" value="F22C12.10"/>
    <property type="match status" value="1"/>
</dbReference>
<reference evidence="4" key="2">
    <citation type="submission" date="2019-10" db="EMBL/GenBank/DDBJ databases">
        <title>A de novo genome assembly of a pear dwarfing rootstock.</title>
        <authorList>
            <person name="Wang F."/>
            <person name="Wang J."/>
            <person name="Li S."/>
            <person name="Zhang Y."/>
            <person name="Fang M."/>
            <person name="Ma L."/>
            <person name="Zhao Y."/>
            <person name="Jiang S."/>
        </authorList>
    </citation>
    <scope>NUCLEOTIDE SEQUENCE [LARGE SCALE GENOMIC DNA]</scope>
</reference>
<dbReference type="InterPro" id="IPR056866">
    <property type="entry name" value="Znf_WRKY19"/>
</dbReference>
<feature type="region of interest" description="Disordered" evidence="1">
    <location>
        <begin position="80"/>
        <end position="111"/>
    </location>
</feature>
<feature type="domain" description="WRKY19-like zinc finger" evidence="2">
    <location>
        <begin position="435"/>
        <end position="459"/>
    </location>
</feature>
<evidence type="ECO:0000256" key="1">
    <source>
        <dbReference type="SAM" id="MobiDB-lite"/>
    </source>
</evidence>
<dbReference type="OrthoDB" id="77038at2759"/>
<reference evidence="3 4" key="1">
    <citation type="submission" date="2019-09" db="EMBL/GenBank/DDBJ databases">
        <authorList>
            <person name="Ou C."/>
        </authorList>
    </citation>
    <scope>NUCLEOTIDE SEQUENCE [LARGE SCALE GENOMIC DNA]</scope>
    <source>
        <strain evidence="3">S2</strain>
        <tissue evidence="3">Leaf</tissue>
    </source>
</reference>
<feature type="compositionally biased region" description="Polar residues" evidence="1">
    <location>
        <begin position="612"/>
        <end position="625"/>
    </location>
</feature>
<feature type="domain" description="WRKY19-like zinc finger" evidence="2">
    <location>
        <begin position="460"/>
        <end position="484"/>
    </location>
</feature>
<organism evidence="3 4">
    <name type="scientific">Pyrus ussuriensis x Pyrus communis</name>
    <dbReference type="NCBI Taxonomy" id="2448454"/>
    <lineage>
        <taxon>Eukaryota</taxon>
        <taxon>Viridiplantae</taxon>
        <taxon>Streptophyta</taxon>
        <taxon>Embryophyta</taxon>
        <taxon>Tracheophyta</taxon>
        <taxon>Spermatophyta</taxon>
        <taxon>Magnoliopsida</taxon>
        <taxon>eudicotyledons</taxon>
        <taxon>Gunneridae</taxon>
        <taxon>Pentapetalae</taxon>
        <taxon>rosids</taxon>
        <taxon>fabids</taxon>
        <taxon>Rosales</taxon>
        <taxon>Rosaceae</taxon>
        <taxon>Amygdaloideae</taxon>
        <taxon>Maleae</taxon>
        <taxon>Pyrus</taxon>
    </lineage>
</organism>
<accession>A0A5N5HY53</accession>
<dbReference type="PANTHER" id="PTHR31827">
    <property type="entry name" value="EMB|CAB89363.1"/>
    <property type="match status" value="1"/>
</dbReference>
<evidence type="ECO:0000313" key="3">
    <source>
        <dbReference type="EMBL" id="KAB2632846.1"/>
    </source>
</evidence>
<gene>
    <name evidence="3" type="ORF">D8674_029093</name>
</gene>
<dbReference type="Pfam" id="PF24906">
    <property type="entry name" value="Zf_WRKY19"/>
    <property type="match status" value="6"/>
</dbReference>
<name>A0A5N5HY53_9ROSA</name>